<dbReference type="AlphaFoldDB" id="V7CN86"/>
<evidence type="ECO:0000256" key="1">
    <source>
        <dbReference type="ARBA" id="ARBA00004141"/>
    </source>
</evidence>
<sequence length="235" mass="26454">MKKWKRETKTLEATFCIKGSIVSLKPHRILQIRRITMGFCTVQSIPLSKLPNASPFLPKPSLLSHRLTPLPPTAALLSRSILLRNLSPRATPSEERSSGASDFFSEKRDGLITVEDVKADDKNEFDKTVNEDRKEELPDEGLGLSFDLLDKFNFDRNDTGSIFLYGGGVLATLWLTSAVVGAIDSIPLFPKLLEVVGLAYTVWFTSRYLLFKQNRDELATKIEELKEQIFGSEYN</sequence>
<dbReference type="OrthoDB" id="2014299at2759"/>
<keyword evidence="2" id="KW-0472">Membrane</keyword>
<dbReference type="STRING" id="3885.V7CN86"/>
<protein>
    <recommendedName>
        <fullName evidence="3">Cyanobacterial aminoacyl-tRNA synthetase CAAD domain-containing protein</fullName>
    </recommendedName>
</protein>
<gene>
    <name evidence="4" type="ORF">PHAVU_002G148500g</name>
</gene>
<reference evidence="5" key="1">
    <citation type="journal article" date="2014" name="Nat. Genet.">
        <title>A reference genome for common bean and genome-wide analysis of dual domestications.</title>
        <authorList>
            <person name="Schmutz J."/>
            <person name="McClean P.E."/>
            <person name="Mamidi S."/>
            <person name="Wu G.A."/>
            <person name="Cannon S.B."/>
            <person name="Grimwood J."/>
            <person name="Jenkins J."/>
            <person name="Shu S."/>
            <person name="Song Q."/>
            <person name="Chavarro C."/>
            <person name="Torres-Torres M."/>
            <person name="Geffroy V."/>
            <person name="Moghaddam S.M."/>
            <person name="Gao D."/>
            <person name="Abernathy B."/>
            <person name="Barry K."/>
            <person name="Blair M."/>
            <person name="Brick M.A."/>
            <person name="Chovatia M."/>
            <person name="Gepts P."/>
            <person name="Goodstein D.M."/>
            <person name="Gonzales M."/>
            <person name="Hellsten U."/>
            <person name="Hyten D.L."/>
            <person name="Jia G."/>
            <person name="Kelly J.D."/>
            <person name="Kudrna D."/>
            <person name="Lee R."/>
            <person name="Richard M.M."/>
            <person name="Miklas P.N."/>
            <person name="Osorno J.M."/>
            <person name="Rodrigues J."/>
            <person name="Thareau V."/>
            <person name="Urrea C.A."/>
            <person name="Wang M."/>
            <person name="Yu Y."/>
            <person name="Zhang M."/>
            <person name="Wing R.A."/>
            <person name="Cregan P.B."/>
            <person name="Rokhsar D.S."/>
            <person name="Jackson S.A."/>
        </authorList>
    </citation>
    <scope>NUCLEOTIDE SEQUENCE [LARGE SCALE GENOMIC DNA]</scope>
    <source>
        <strain evidence="5">cv. G19833</strain>
    </source>
</reference>
<comment type="subcellular location">
    <subcellularLocation>
        <location evidence="1">Membrane</location>
        <topology evidence="1">Multi-pass membrane protein</topology>
    </subcellularLocation>
</comment>
<dbReference type="OMA" id="DSQMFDF"/>
<dbReference type="Proteomes" id="UP000000226">
    <property type="component" value="Chromosome 2"/>
</dbReference>
<evidence type="ECO:0000313" key="4">
    <source>
        <dbReference type="EMBL" id="ESW30376.1"/>
    </source>
</evidence>
<keyword evidence="2" id="KW-0812">Transmembrane</keyword>
<dbReference type="EMBL" id="CM002289">
    <property type="protein sequence ID" value="ESW30376.1"/>
    <property type="molecule type" value="Genomic_DNA"/>
</dbReference>
<dbReference type="PANTHER" id="PTHR33222:SF2">
    <property type="entry name" value="PROTEIN CURVATURE THYLAKOID 1D, CHLOROPLASTIC"/>
    <property type="match status" value="1"/>
</dbReference>
<accession>V7CN86</accession>
<keyword evidence="5" id="KW-1185">Reference proteome</keyword>
<organism evidence="4 5">
    <name type="scientific">Phaseolus vulgaris</name>
    <name type="common">Kidney bean</name>
    <name type="synonym">French bean</name>
    <dbReference type="NCBI Taxonomy" id="3885"/>
    <lineage>
        <taxon>Eukaryota</taxon>
        <taxon>Viridiplantae</taxon>
        <taxon>Streptophyta</taxon>
        <taxon>Embryophyta</taxon>
        <taxon>Tracheophyta</taxon>
        <taxon>Spermatophyta</taxon>
        <taxon>Magnoliopsida</taxon>
        <taxon>eudicotyledons</taxon>
        <taxon>Gunneridae</taxon>
        <taxon>Pentapetalae</taxon>
        <taxon>rosids</taxon>
        <taxon>fabids</taxon>
        <taxon>Fabales</taxon>
        <taxon>Fabaceae</taxon>
        <taxon>Papilionoideae</taxon>
        <taxon>50 kb inversion clade</taxon>
        <taxon>NPAAA clade</taxon>
        <taxon>indigoferoid/millettioid clade</taxon>
        <taxon>Phaseoleae</taxon>
        <taxon>Phaseolus</taxon>
    </lineage>
</organism>
<proteinExistence type="predicted"/>
<feature type="transmembrane region" description="Helical" evidence="2">
    <location>
        <begin position="195"/>
        <end position="211"/>
    </location>
</feature>
<feature type="domain" description="Cyanobacterial aminoacyl-tRNA synthetase CAAD" evidence="3">
    <location>
        <begin position="158"/>
        <end position="231"/>
    </location>
</feature>
<dbReference type="InterPro" id="IPR033344">
    <property type="entry name" value="CURT1"/>
</dbReference>
<evidence type="ECO:0000259" key="3">
    <source>
        <dbReference type="Pfam" id="PF14159"/>
    </source>
</evidence>
<dbReference type="Pfam" id="PF14159">
    <property type="entry name" value="CAAD"/>
    <property type="match status" value="1"/>
</dbReference>
<dbReference type="Gramene" id="ESW30376">
    <property type="protein sequence ID" value="ESW30376"/>
    <property type="gene ID" value="PHAVU_002G148500g"/>
</dbReference>
<dbReference type="PANTHER" id="PTHR33222">
    <property type="match status" value="1"/>
</dbReference>
<keyword evidence="2" id="KW-1133">Transmembrane helix</keyword>
<feature type="transmembrane region" description="Helical" evidence="2">
    <location>
        <begin position="162"/>
        <end position="183"/>
    </location>
</feature>
<dbReference type="eggNOG" id="ENOG502S1WK">
    <property type="taxonomic scope" value="Eukaryota"/>
</dbReference>
<evidence type="ECO:0000313" key="5">
    <source>
        <dbReference type="Proteomes" id="UP000000226"/>
    </source>
</evidence>
<dbReference type="GO" id="GO:0009535">
    <property type="term" value="C:chloroplast thylakoid membrane"/>
    <property type="evidence" value="ECO:0007669"/>
    <property type="project" value="TreeGrafter"/>
</dbReference>
<name>V7CN86_PHAVU</name>
<evidence type="ECO:0000256" key="2">
    <source>
        <dbReference type="SAM" id="Phobius"/>
    </source>
</evidence>
<dbReference type="InterPro" id="IPR025564">
    <property type="entry name" value="CAAD_dom"/>
</dbReference>